<dbReference type="Proteomes" id="UP001634394">
    <property type="component" value="Unassembled WGS sequence"/>
</dbReference>
<keyword evidence="3 5" id="KW-0720">Serine protease</keyword>
<protein>
    <recommendedName>
        <fullName evidence="6">Peptidase S1 domain-containing protein</fullName>
    </recommendedName>
</protein>
<dbReference type="PROSITE" id="PS00135">
    <property type="entry name" value="TRYPSIN_SER"/>
    <property type="match status" value="1"/>
</dbReference>
<dbReference type="FunFam" id="2.40.10.10:FF:000003">
    <property type="entry name" value="Transmembrane serine protease 3"/>
    <property type="match status" value="1"/>
</dbReference>
<dbReference type="PROSITE" id="PS00134">
    <property type="entry name" value="TRYPSIN_HIS"/>
    <property type="match status" value="1"/>
</dbReference>
<dbReference type="InterPro" id="IPR009003">
    <property type="entry name" value="Peptidase_S1_PA"/>
</dbReference>
<dbReference type="SUPFAM" id="SSF50494">
    <property type="entry name" value="Trypsin-like serine proteases"/>
    <property type="match status" value="1"/>
</dbReference>
<dbReference type="PROSITE" id="PS50240">
    <property type="entry name" value="TRYPSIN_DOM"/>
    <property type="match status" value="1"/>
</dbReference>
<organism evidence="7 8">
    <name type="scientific">Sinanodonta woodiana</name>
    <name type="common">Chinese pond mussel</name>
    <name type="synonym">Anodonta woodiana</name>
    <dbReference type="NCBI Taxonomy" id="1069815"/>
    <lineage>
        <taxon>Eukaryota</taxon>
        <taxon>Metazoa</taxon>
        <taxon>Spiralia</taxon>
        <taxon>Lophotrochozoa</taxon>
        <taxon>Mollusca</taxon>
        <taxon>Bivalvia</taxon>
        <taxon>Autobranchia</taxon>
        <taxon>Heteroconchia</taxon>
        <taxon>Palaeoheterodonta</taxon>
        <taxon>Unionida</taxon>
        <taxon>Unionoidea</taxon>
        <taxon>Unionidae</taxon>
        <taxon>Unioninae</taxon>
        <taxon>Sinanodonta</taxon>
    </lineage>
</organism>
<evidence type="ECO:0000256" key="1">
    <source>
        <dbReference type="ARBA" id="ARBA00022670"/>
    </source>
</evidence>
<gene>
    <name evidence="7" type="ORF">ACJMK2_026426</name>
</gene>
<proteinExistence type="predicted"/>
<dbReference type="InterPro" id="IPR018114">
    <property type="entry name" value="TRYPSIN_HIS"/>
</dbReference>
<dbReference type="GO" id="GO:0008236">
    <property type="term" value="F:serine-type peptidase activity"/>
    <property type="evidence" value="ECO:0007669"/>
    <property type="project" value="UniProtKB-KW"/>
</dbReference>
<dbReference type="Gene3D" id="2.40.10.10">
    <property type="entry name" value="Trypsin-like serine proteases"/>
    <property type="match status" value="1"/>
</dbReference>
<keyword evidence="8" id="KW-1185">Reference proteome</keyword>
<dbReference type="PANTHER" id="PTHR24252:SF7">
    <property type="entry name" value="HYALIN"/>
    <property type="match status" value="1"/>
</dbReference>
<dbReference type="SMART" id="SM00020">
    <property type="entry name" value="Tryp_SPc"/>
    <property type="match status" value="1"/>
</dbReference>
<name>A0ABD3XJJ7_SINWO</name>
<evidence type="ECO:0000259" key="6">
    <source>
        <dbReference type="PROSITE" id="PS50240"/>
    </source>
</evidence>
<dbReference type="InterPro" id="IPR001254">
    <property type="entry name" value="Trypsin_dom"/>
</dbReference>
<comment type="caution">
    <text evidence="7">The sequence shown here is derived from an EMBL/GenBank/DDBJ whole genome shotgun (WGS) entry which is preliminary data.</text>
</comment>
<sequence length="371" mass="39588">MTHGRARSFCGNDVCCIAPEHLNGGTTGGPGGTSGETDQCATGLSGNCISISDQCPLGYGSTLSFCGFQEQCCIPPSGIHLGGSVLGQTGSNGGGTGPFGSGGSVNTSYSSSTNRQCGVSDVGQTAATHRITGGNIAEHGEFPWQISLMLYGYHTCGGTLVDAQWVVTAAHCFHQSQDKTQFTVGVGLQDRNQIPQSSVYHVSELLIHEQYNPDAHQLNDIALLKLSKPVDLSGKYVRKACLPAADSNFENHVCIVSGWGAHTYNPAIAPVPDKILNKAVLTILPKAQCDYFIGRSMYDTNYCAGENGPNGFRDVCQGDSGGPFVCYQEGHWELVGIPSYNFGCGYQQKLPAVYTKVSRYLDWIHQKMQTH</sequence>
<dbReference type="InterPro" id="IPR033116">
    <property type="entry name" value="TRYPSIN_SER"/>
</dbReference>
<evidence type="ECO:0000256" key="4">
    <source>
        <dbReference type="ARBA" id="ARBA00023157"/>
    </source>
</evidence>
<reference evidence="7 8" key="1">
    <citation type="submission" date="2024-11" db="EMBL/GenBank/DDBJ databases">
        <title>Chromosome-level genome assembly of the freshwater bivalve Anodonta woodiana.</title>
        <authorList>
            <person name="Chen X."/>
        </authorList>
    </citation>
    <scope>NUCLEOTIDE SEQUENCE [LARGE SCALE GENOMIC DNA]</scope>
    <source>
        <strain evidence="7">MN2024</strain>
        <tissue evidence="7">Gills</tissue>
    </source>
</reference>
<dbReference type="PANTHER" id="PTHR24252">
    <property type="entry name" value="ACROSIN-RELATED"/>
    <property type="match status" value="1"/>
</dbReference>
<feature type="domain" description="Peptidase S1" evidence="6">
    <location>
        <begin position="131"/>
        <end position="369"/>
    </location>
</feature>
<keyword evidence="2 5" id="KW-0378">Hydrolase</keyword>
<dbReference type="InterPro" id="IPR043504">
    <property type="entry name" value="Peptidase_S1_PA_chymotrypsin"/>
</dbReference>
<dbReference type="InterPro" id="IPR001314">
    <property type="entry name" value="Peptidase_S1A"/>
</dbReference>
<evidence type="ECO:0000256" key="2">
    <source>
        <dbReference type="ARBA" id="ARBA00022801"/>
    </source>
</evidence>
<dbReference type="GO" id="GO:0006508">
    <property type="term" value="P:proteolysis"/>
    <property type="evidence" value="ECO:0007669"/>
    <property type="project" value="UniProtKB-KW"/>
</dbReference>
<dbReference type="AlphaFoldDB" id="A0ABD3XJJ7"/>
<dbReference type="PRINTS" id="PR00722">
    <property type="entry name" value="CHYMOTRYPSIN"/>
</dbReference>
<dbReference type="CDD" id="cd00190">
    <property type="entry name" value="Tryp_SPc"/>
    <property type="match status" value="1"/>
</dbReference>
<accession>A0ABD3XJJ7</accession>
<evidence type="ECO:0000313" key="8">
    <source>
        <dbReference type="Proteomes" id="UP001634394"/>
    </source>
</evidence>
<dbReference type="Pfam" id="PF00089">
    <property type="entry name" value="Trypsin"/>
    <property type="match status" value="1"/>
</dbReference>
<keyword evidence="4" id="KW-1015">Disulfide bond</keyword>
<dbReference type="EMBL" id="JBJQND010000002">
    <property type="protein sequence ID" value="KAL3886434.1"/>
    <property type="molecule type" value="Genomic_DNA"/>
</dbReference>
<evidence type="ECO:0000313" key="7">
    <source>
        <dbReference type="EMBL" id="KAL3886434.1"/>
    </source>
</evidence>
<evidence type="ECO:0000256" key="3">
    <source>
        <dbReference type="ARBA" id="ARBA00022825"/>
    </source>
</evidence>
<evidence type="ECO:0000256" key="5">
    <source>
        <dbReference type="RuleBase" id="RU363034"/>
    </source>
</evidence>
<keyword evidence="1 5" id="KW-0645">Protease</keyword>